<sequence>MFLFVRDFGRAEHRWSRESGKRKIFNRPAAEKLLSGWSTGAISRSDRPTHVKDKFGLPDAAELHIFDEIDTAVEEDILLELIEASPDLCLTVCNSISDEDISL</sequence>
<name>A0A9D3Q1N0_MEGAT</name>
<reference evidence="1" key="1">
    <citation type="submission" date="2021-01" db="EMBL/GenBank/DDBJ databases">
        <authorList>
            <person name="Zahm M."/>
            <person name="Roques C."/>
            <person name="Cabau C."/>
            <person name="Klopp C."/>
            <person name="Donnadieu C."/>
            <person name="Jouanno E."/>
            <person name="Lampietro C."/>
            <person name="Louis A."/>
            <person name="Herpin A."/>
            <person name="Echchiki A."/>
            <person name="Berthelot C."/>
            <person name="Parey E."/>
            <person name="Roest-Crollius H."/>
            <person name="Braasch I."/>
            <person name="Postlethwait J."/>
            <person name="Bobe J."/>
            <person name="Montfort J."/>
            <person name="Bouchez O."/>
            <person name="Begum T."/>
            <person name="Mejri S."/>
            <person name="Adams A."/>
            <person name="Chen W.-J."/>
            <person name="Guiguen Y."/>
        </authorList>
    </citation>
    <scope>NUCLEOTIDE SEQUENCE</scope>
    <source>
        <strain evidence="1">YG-15Mar2019-1</strain>
        <tissue evidence="1">Brain</tissue>
    </source>
</reference>
<dbReference type="OrthoDB" id="8961469at2759"/>
<accession>A0A9D3Q1N0</accession>
<evidence type="ECO:0000313" key="2">
    <source>
        <dbReference type="Proteomes" id="UP001046870"/>
    </source>
</evidence>
<protein>
    <submittedName>
        <fullName evidence="1">Uncharacterized protein</fullName>
    </submittedName>
</protein>
<gene>
    <name evidence="1" type="ORF">MATL_G00100350</name>
</gene>
<proteinExistence type="predicted"/>
<comment type="caution">
    <text evidence="1">The sequence shown here is derived from an EMBL/GenBank/DDBJ whole genome shotgun (WGS) entry which is preliminary data.</text>
</comment>
<organism evidence="1 2">
    <name type="scientific">Megalops atlanticus</name>
    <name type="common">Tarpon</name>
    <name type="synonym">Clupea gigantea</name>
    <dbReference type="NCBI Taxonomy" id="7932"/>
    <lineage>
        <taxon>Eukaryota</taxon>
        <taxon>Metazoa</taxon>
        <taxon>Chordata</taxon>
        <taxon>Craniata</taxon>
        <taxon>Vertebrata</taxon>
        <taxon>Euteleostomi</taxon>
        <taxon>Actinopterygii</taxon>
        <taxon>Neopterygii</taxon>
        <taxon>Teleostei</taxon>
        <taxon>Elopiformes</taxon>
        <taxon>Megalopidae</taxon>
        <taxon>Megalops</taxon>
    </lineage>
</organism>
<dbReference type="Proteomes" id="UP001046870">
    <property type="component" value="Chromosome 7"/>
</dbReference>
<keyword evidence="2" id="KW-1185">Reference proteome</keyword>
<dbReference type="EMBL" id="JAFDVH010000007">
    <property type="protein sequence ID" value="KAG7473876.1"/>
    <property type="molecule type" value="Genomic_DNA"/>
</dbReference>
<dbReference type="AlphaFoldDB" id="A0A9D3Q1N0"/>
<evidence type="ECO:0000313" key="1">
    <source>
        <dbReference type="EMBL" id="KAG7473876.1"/>
    </source>
</evidence>